<dbReference type="RefSeq" id="WP_054196520.1">
    <property type="nucleotide sequence ID" value="NZ_CABPTY010000008.1"/>
</dbReference>
<evidence type="ECO:0000259" key="6">
    <source>
        <dbReference type="Pfam" id="PF00263"/>
    </source>
</evidence>
<evidence type="ECO:0000256" key="5">
    <source>
        <dbReference type="SAM" id="SignalP"/>
    </source>
</evidence>
<comment type="subcellular location">
    <subcellularLocation>
        <location evidence="1">Membrane</location>
    </subcellularLocation>
</comment>
<evidence type="ECO:0000256" key="4">
    <source>
        <dbReference type="RuleBase" id="RU004003"/>
    </source>
</evidence>
<feature type="chain" id="PRO_5005801740" evidence="5">
    <location>
        <begin position="21"/>
        <end position="380"/>
    </location>
</feature>
<dbReference type="AlphaFoldDB" id="A0A0M4ST12"/>
<evidence type="ECO:0000256" key="2">
    <source>
        <dbReference type="ARBA" id="ARBA00022729"/>
    </source>
</evidence>
<evidence type="ECO:0000256" key="1">
    <source>
        <dbReference type="ARBA" id="ARBA00004370"/>
    </source>
</evidence>
<dbReference type="GeneID" id="28662500"/>
<dbReference type="KEGG" id="ccoc:CCON33237_0824"/>
<dbReference type="InterPro" id="IPR050810">
    <property type="entry name" value="Bact_Secretion_Sys_Channel"/>
</dbReference>
<proteinExistence type="inferred from homology"/>
<dbReference type="GO" id="GO:0015627">
    <property type="term" value="C:type II protein secretion system complex"/>
    <property type="evidence" value="ECO:0007669"/>
    <property type="project" value="TreeGrafter"/>
</dbReference>
<reference evidence="8" key="1">
    <citation type="submission" date="2015-08" db="EMBL/GenBank/DDBJ databases">
        <title>Comparative genomics of the Campylobacter concisus group.</title>
        <authorList>
            <person name="Miller W.G."/>
            <person name="Yee E."/>
            <person name="Chapman M.H."/>
            <person name="Huynh S."/>
            <person name="Bono J.L."/>
            <person name="On S.L.W."/>
            <person name="St Leger J."/>
            <person name="Foster G."/>
            <person name="Parker C.T."/>
        </authorList>
    </citation>
    <scope>NUCLEOTIDE SEQUENCE [LARGE SCALE GENOMIC DNA]</scope>
    <source>
        <strain evidence="8">ATCC 33237</strain>
    </source>
</reference>
<gene>
    <name evidence="7" type="ORF">CCON33237_0824</name>
</gene>
<organism evidence="7 8">
    <name type="scientific">Campylobacter concisus</name>
    <dbReference type="NCBI Taxonomy" id="199"/>
    <lineage>
        <taxon>Bacteria</taxon>
        <taxon>Pseudomonadati</taxon>
        <taxon>Campylobacterota</taxon>
        <taxon>Epsilonproteobacteria</taxon>
        <taxon>Campylobacterales</taxon>
        <taxon>Campylobacteraceae</taxon>
        <taxon>Campylobacter</taxon>
    </lineage>
</organism>
<dbReference type="Pfam" id="PF00263">
    <property type="entry name" value="Secretin"/>
    <property type="match status" value="1"/>
</dbReference>
<sequence>MKSLIKFLVLPLLFLNSLFAAEIYTDLLDFARLTSRANNIAIVTDESIHQGEYYFIYEDEVKITIAMFRKMLEAKNLYLYKKDNFYYVSSQKLPDYDLRRIELKNYVYDDVNKILSQFDLNATYSTSSNSVFFRADDYIFDQIKEAISKIDKSLEQVTFKLTITETNLKDIKDLGTNLKGLLKPLNHGDLAYYINLITSPYITNSNIIKNDDRAFFGILNFLDTNGITKIISSPVLTAKNHTEVYFSSVQNIPYLVSKTDISNLNYQKTDSYEYKDIGLKINLKPIILSDHIDFDLHLILEDILSQSTSLTPIVSKKELKSSYSLKRGDVLVLSGINKTTTSKQRNGVPILKDIWFLKYLFSVEQDSEINSVLTLTIQII</sequence>
<dbReference type="Proteomes" id="UP000066049">
    <property type="component" value="Chromosome"/>
</dbReference>
<dbReference type="GO" id="GO:0016020">
    <property type="term" value="C:membrane"/>
    <property type="evidence" value="ECO:0007669"/>
    <property type="project" value="UniProtKB-SubCell"/>
</dbReference>
<dbReference type="PANTHER" id="PTHR30332:SF24">
    <property type="entry name" value="SECRETIN GSPD-RELATED"/>
    <property type="match status" value="1"/>
</dbReference>
<dbReference type="PANTHER" id="PTHR30332">
    <property type="entry name" value="PROBABLE GENERAL SECRETION PATHWAY PROTEIN D"/>
    <property type="match status" value="1"/>
</dbReference>
<dbReference type="PATRIC" id="fig|199.248.peg.854"/>
<name>A0A0M4ST12_9BACT</name>
<comment type="similarity">
    <text evidence="4">Belongs to the bacterial secretin family.</text>
</comment>
<dbReference type="InterPro" id="IPR004846">
    <property type="entry name" value="T2SS/T3SS_dom"/>
</dbReference>
<protein>
    <submittedName>
        <fullName evidence="7">Type II and III secretion system protein</fullName>
    </submittedName>
</protein>
<keyword evidence="3" id="KW-0472">Membrane</keyword>
<evidence type="ECO:0000256" key="3">
    <source>
        <dbReference type="ARBA" id="ARBA00023136"/>
    </source>
</evidence>
<evidence type="ECO:0000313" key="8">
    <source>
        <dbReference type="Proteomes" id="UP000066049"/>
    </source>
</evidence>
<evidence type="ECO:0000313" key="7">
    <source>
        <dbReference type="EMBL" id="ALF47507.1"/>
    </source>
</evidence>
<feature type="signal peptide" evidence="5">
    <location>
        <begin position="1"/>
        <end position="20"/>
    </location>
</feature>
<dbReference type="EMBL" id="CP012541">
    <property type="protein sequence ID" value="ALF47507.1"/>
    <property type="molecule type" value="Genomic_DNA"/>
</dbReference>
<accession>A0A0M4ST12</accession>
<dbReference type="GO" id="GO:0009306">
    <property type="term" value="P:protein secretion"/>
    <property type="evidence" value="ECO:0007669"/>
    <property type="project" value="InterPro"/>
</dbReference>
<keyword evidence="2 5" id="KW-0732">Signal</keyword>
<feature type="domain" description="Type II/III secretion system secretin-like" evidence="6">
    <location>
        <begin position="222"/>
        <end position="377"/>
    </location>
</feature>